<sequence>MKRMMATRIRSHVLQVGAAALASLSLTACNTARAPSAQISTPGAVFTALDGSARRAPLVSLPDAGRPVLVDEVRYAGGLRQQVRFGTSGENRADLTIGTAYAQAAPRLEKPTRTGIAAELASLGGRPYRVLNQPARNAYGPVGVALSDRCAYAWQWVDDIQGIPLGAARRGSGRVSASLRVHLCGRVLTTSADTLIADLARLRLGSVAQERVARQPRRRPAPKVAEALQNLEPATAPAVAPVVAGRPLVTVNASGTLVDILETAVPVGNAAQRGAAGRSTSPEIAVPRPDSANTASLSQPRYLMEPGQVRSATTLEAPRPVDPIRQEPLSADLPPQAYRGPTPPPFGW</sequence>
<dbReference type="PROSITE" id="PS51257">
    <property type="entry name" value="PROKAR_LIPOPROTEIN"/>
    <property type="match status" value="1"/>
</dbReference>
<dbReference type="InterPro" id="IPR031482">
    <property type="entry name" value="CBP_BcsN"/>
</dbReference>
<feature type="region of interest" description="Disordered" evidence="1">
    <location>
        <begin position="270"/>
        <end position="348"/>
    </location>
</feature>
<dbReference type="Proteomes" id="UP000199048">
    <property type="component" value="Unassembled WGS sequence"/>
</dbReference>
<dbReference type="OrthoDB" id="7988083at2"/>
<evidence type="ECO:0000313" key="3">
    <source>
        <dbReference type="EMBL" id="SFM78370.1"/>
    </source>
</evidence>
<evidence type="ECO:0000256" key="2">
    <source>
        <dbReference type="SAM" id="SignalP"/>
    </source>
</evidence>
<feature type="chain" id="PRO_5011773690" description="Cellulose biosynthesis protein BcsN" evidence="2">
    <location>
        <begin position="29"/>
        <end position="348"/>
    </location>
</feature>
<dbReference type="AlphaFoldDB" id="A0A1I4TP65"/>
<dbReference type="EMBL" id="FOTK01000056">
    <property type="protein sequence ID" value="SFM78370.1"/>
    <property type="molecule type" value="Genomic_DNA"/>
</dbReference>
<organism evidence="3 4">
    <name type="scientific">Methylobacterium pseudosasicola</name>
    <dbReference type="NCBI Taxonomy" id="582667"/>
    <lineage>
        <taxon>Bacteria</taxon>
        <taxon>Pseudomonadati</taxon>
        <taxon>Pseudomonadota</taxon>
        <taxon>Alphaproteobacteria</taxon>
        <taxon>Hyphomicrobiales</taxon>
        <taxon>Methylobacteriaceae</taxon>
        <taxon>Methylobacterium</taxon>
    </lineage>
</organism>
<gene>
    <name evidence="3" type="ORF">SAMN05192568_10566</name>
</gene>
<keyword evidence="2" id="KW-0732">Signal</keyword>
<evidence type="ECO:0000313" key="4">
    <source>
        <dbReference type="Proteomes" id="UP000199048"/>
    </source>
</evidence>
<accession>A0A1I4TP65</accession>
<feature type="signal peptide" evidence="2">
    <location>
        <begin position="1"/>
        <end position="28"/>
    </location>
</feature>
<proteinExistence type="predicted"/>
<protein>
    <recommendedName>
        <fullName evidence="5">Cellulose biosynthesis protein BcsN</fullName>
    </recommendedName>
</protein>
<evidence type="ECO:0000256" key="1">
    <source>
        <dbReference type="SAM" id="MobiDB-lite"/>
    </source>
</evidence>
<dbReference type="RefSeq" id="WP_092046354.1">
    <property type="nucleotide sequence ID" value="NZ_FOTK01000056.1"/>
</dbReference>
<dbReference type="STRING" id="582667.SAMN05192568_10566"/>
<reference evidence="4" key="1">
    <citation type="submission" date="2016-10" db="EMBL/GenBank/DDBJ databases">
        <authorList>
            <person name="Varghese N."/>
            <person name="Submissions S."/>
        </authorList>
    </citation>
    <scope>NUCLEOTIDE SEQUENCE [LARGE SCALE GENOMIC DNA]</scope>
    <source>
        <strain evidence="4">BL36</strain>
    </source>
</reference>
<keyword evidence="4" id="KW-1185">Reference proteome</keyword>
<evidence type="ECO:0008006" key="5">
    <source>
        <dbReference type="Google" id="ProtNLM"/>
    </source>
</evidence>
<name>A0A1I4TP65_9HYPH</name>
<dbReference type="Pfam" id="PF17038">
    <property type="entry name" value="CBP_BcsN"/>
    <property type="match status" value="1"/>
</dbReference>